<proteinExistence type="predicted"/>
<keyword evidence="1" id="KW-0812">Transmembrane</keyword>
<gene>
    <name evidence="2" type="ORF">ACFOMH_14520</name>
</gene>
<evidence type="ECO:0008006" key="4">
    <source>
        <dbReference type="Google" id="ProtNLM"/>
    </source>
</evidence>
<keyword evidence="1" id="KW-0472">Membrane</keyword>
<sequence>MRSRLPLILGGILILAVLALLFVLNRGGEERRVNRSTIGFSLLAPWLKSQGIAAEESNPLLTPQSDSLSIRILTLHDADLLNPIPAGLDKHAQFYSPTLLDSDYDHVLERLYQMPNLIVPPKWVAGSFARGAVHRSTLIPLDNYPELFSQLLSETDLRLIRPGSGFLREDTQWGSLALFEPQLFDPASLPDACRPVLPLKAGALVIRCEYDDVWPILLLSDPDLLNNHGLTLADNGAVTVGMLRDYLGDDTRPVYVDTHDAIFTQYANDDEADNQRRDYERDASALGRLFKPPLTALWVIMLAVLGLSFWRGAVRFGPLLTADHAPAQSSKTAAIATKARLLRLSGHDGQMVADYVRADLAHLARQIFGTAAAQAGQGRLFTHLARRDAAAAQALQQTAEALMTRAPQMPHAELTRQLHTYRSLLETLTHGHDSDRISKPR</sequence>
<dbReference type="RefSeq" id="WP_377745337.1">
    <property type="nucleotide sequence ID" value="NZ_JBHRXJ010000011.1"/>
</dbReference>
<keyword evidence="1" id="KW-1133">Transmembrane helix</keyword>
<feature type="transmembrane region" description="Helical" evidence="1">
    <location>
        <begin position="6"/>
        <end position="25"/>
    </location>
</feature>
<evidence type="ECO:0000313" key="2">
    <source>
        <dbReference type="EMBL" id="MFC3529391.1"/>
    </source>
</evidence>
<protein>
    <recommendedName>
        <fullName evidence="4">DUF4350 domain-containing protein</fullName>
    </recommendedName>
</protein>
<keyword evidence="3" id="KW-1185">Reference proteome</keyword>
<organism evidence="2 3">
    <name type="scientific">Paracoccus mangrovi</name>
    <dbReference type="NCBI Taxonomy" id="1715645"/>
    <lineage>
        <taxon>Bacteria</taxon>
        <taxon>Pseudomonadati</taxon>
        <taxon>Pseudomonadota</taxon>
        <taxon>Alphaproteobacteria</taxon>
        <taxon>Rhodobacterales</taxon>
        <taxon>Paracoccaceae</taxon>
        <taxon>Paracoccus</taxon>
    </lineage>
</organism>
<comment type="caution">
    <text evidence="2">The sequence shown here is derived from an EMBL/GenBank/DDBJ whole genome shotgun (WGS) entry which is preliminary data.</text>
</comment>
<dbReference type="EMBL" id="JBHRXJ010000011">
    <property type="protein sequence ID" value="MFC3529391.1"/>
    <property type="molecule type" value="Genomic_DNA"/>
</dbReference>
<evidence type="ECO:0000313" key="3">
    <source>
        <dbReference type="Proteomes" id="UP001595721"/>
    </source>
</evidence>
<name>A0ABV7R4U0_9RHOB</name>
<dbReference type="Proteomes" id="UP001595721">
    <property type="component" value="Unassembled WGS sequence"/>
</dbReference>
<evidence type="ECO:0000256" key="1">
    <source>
        <dbReference type="SAM" id="Phobius"/>
    </source>
</evidence>
<accession>A0ABV7R4U0</accession>
<reference evidence="3" key="1">
    <citation type="journal article" date="2019" name="Int. J. Syst. Evol. Microbiol.">
        <title>The Global Catalogue of Microorganisms (GCM) 10K type strain sequencing project: providing services to taxonomists for standard genome sequencing and annotation.</title>
        <authorList>
            <consortium name="The Broad Institute Genomics Platform"/>
            <consortium name="The Broad Institute Genome Sequencing Center for Infectious Disease"/>
            <person name="Wu L."/>
            <person name="Ma J."/>
        </authorList>
    </citation>
    <scope>NUCLEOTIDE SEQUENCE [LARGE SCALE GENOMIC DNA]</scope>
    <source>
        <strain evidence="3">KCTC 42899</strain>
    </source>
</reference>